<dbReference type="InterPro" id="IPR001029">
    <property type="entry name" value="Flagellin_N"/>
</dbReference>
<dbReference type="Gene3D" id="1.20.1330.10">
    <property type="entry name" value="f41 fragment of flagellin, N-terminal domain"/>
    <property type="match status" value="1"/>
</dbReference>
<evidence type="ECO:0000256" key="1">
    <source>
        <dbReference type="ARBA" id="ARBA00004365"/>
    </source>
</evidence>
<evidence type="ECO:0000256" key="3">
    <source>
        <dbReference type="ARBA" id="ARBA00023143"/>
    </source>
</evidence>
<dbReference type="NCBIfam" id="TIGR02550">
    <property type="entry name" value="flagell_flgL"/>
    <property type="match status" value="1"/>
</dbReference>
<evidence type="ECO:0000256" key="4">
    <source>
        <dbReference type="SAM" id="MobiDB-lite"/>
    </source>
</evidence>
<comment type="similarity">
    <text evidence="2">Belongs to the bacterial flagellin family.</text>
</comment>
<keyword evidence="7" id="KW-0969">Cilium</keyword>
<dbReference type="SUPFAM" id="SSF64518">
    <property type="entry name" value="Phase 1 flagellin"/>
    <property type="match status" value="1"/>
</dbReference>
<keyword evidence="3" id="KW-0975">Bacterial flagellum</keyword>
<feature type="compositionally biased region" description="Polar residues" evidence="4">
    <location>
        <begin position="31"/>
        <end position="53"/>
    </location>
</feature>
<dbReference type="RefSeq" id="WP_184988656.1">
    <property type="nucleotide sequence ID" value="NZ_BOMK01000054.1"/>
</dbReference>
<evidence type="ECO:0000259" key="5">
    <source>
        <dbReference type="Pfam" id="PF00669"/>
    </source>
</evidence>
<evidence type="ECO:0000256" key="2">
    <source>
        <dbReference type="ARBA" id="ARBA00005709"/>
    </source>
</evidence>
<dbReference type="Proteomes" id="UP000578112">
    <property type="component" value="Unassembled WGS sequence"/>
</dbReference>
<comment type="subcellular location">
    <subcellularLocation>
        <location evidence="1">Bacterial flagellum</location>
    </subcellularLocation>
</comment>
<sequence>MQLRVTEGSITTRVLANLQRNVARSAKIQEHLSSGKQINRPSDSPTGTVSSMQLRGESRVNEQYSRNADDGLGWLDTVDNTLTQSLTQLNRARDLAIQSQSGTSTQQSREALAVEIDNIRQSLIGSANTTYLGRPVFGGTTTGNAAYDSSGNYLGDNGEVLRTVGSNAQVRVAEVGPNVFGTGPDQLFAVLEGLSASLRSNDVTALRDGQDKLGDASALIKQTLSDVGARYNRVENMRETALDRLVTLKSQISDVEDIDLPQTIMEMQLQETAYQAALSATAKVIQPSLLDYLR</sequence>
<name>A0A7W7HSD2_9ACTN</name>
<dbReference type="GO" id="GO:0009424">
    <property type="term" value="C:bacterial-type flagellum hook"/>
    <property type="evidence" value="ECO:0007669"/>
    <property type="project" value="InterPro"/>
</dbReference>
<reference evidence="7 8" key="1">
    <citation type="submission" date="2020-08" db="EMBL/GenBank/DDBJ databases">
        <title>Sequencing the genomes of 1000 actinobacteria strains.</title>
        <authorList>
            <person name="Klenk H.-P."/>
        </authorList>
    </citation>
    <scope>NUCLEOTIDE SEQUENCE [LARGE SCALE GENOMIC DNA]</scope>
    <source>
        <strain evidence="7 8">DSM 43149</strain>
    </source>
</reference>
<protein>
    <submittedName>
        <fullName evidence="7">Flagellar hook-associated protein 3 FlgL</fullName>
    </submittedName>
</protein>
<dbReference type="GO" id="GO:0071973">
    <property type="term" value="P:bacterial-type flagellum-dependent cell motility"/>
    <property type="evidence" value="ECO:0007669"/>
    <property type="project" value="InterPro"/>
</dbReference>
<dbReference type="Pfam" id="PF00700">
    <property type="entry name" value="Flagellin_C"/>
    <property type="match status" value="1"/>
</dbReference>
<keyword evidence="7" id="KW-0282">Flagellum</keyword>
<feature type="region of interest" description="Disordered" evidence="4">
    <location>
        <begin position="28"/>
        <end position="61"/>
    </location>
</feature>
<dbReference type="PANTHER" id="PTHR42792">
    <property type="entry name" value="FLAGELLIN"/>
    <property type="match status" value="1"/>
</dbReference>
<keyword evidence="8" id="KW-1185">Reference proteome</keyword>
<accession>A0A7W7HSD2</accession>
<keyword evidence="7" id="KW-0966">Cell projection</keyword>
<evidence type="ECO:0000313" key="7">
    <source>
        <dbReference type="EMBL" id="MBB4759671.1"/>
    </source>
</evidence>
<evidence type="ECO:0000313" key="8">
    <source>
        <dbReference type="Proteomes" id="UP000578112"/>
    </source>
</evidence>
<dbReference type="InterPro" id="IPR001492">
    <property type="entry name" value="Flagellin"/>
</dbReference>
<organism evidence="7 8">
    <name type="scientific">Actinoplanes digitatis</name>
    <dbReference type="NCBI Taxonomy" id="1868"/>
    <lineage>
        <taxon>Bacteria</taxon>
        <taxon>Bacillati</taxon>
        <taxon>Actinomycetota</taxon>
        <taxon>Actinomycetes</taxon>
        <taxon>Micromonosporales</taxon>
        <taxon>Micromonosporaceae</taxon>
        <taxon>Actinoplanes</taxon>
    </lineage>
</organism>
<feature type="domain" description="Flagellin C-terminal" evidence="6">
    <location>
        <begin position="213"/>
        <end position="293"/>
    </location>
</feature>
<dbReference type="PANTHER" id="PTHR42792:SF1">
    <property type="entry name" value="FLAGELLAR HOOK-ASSOCIATED PROTEIN 3"/>
    <property type="match status" value="1"/>
</dbReference>
<evidence type="ECO:0000259" key="6">
    <source>
        <dbReference type="Pfam" id="PF00700"/>
    </source>
</evidence>
<gene>
    <name evidence="7" type="ORF">BJ971_000227</name>
</gene>
<dbReference type="InterPro" id="IPR013384">
    <property type="entry name" value="Flagell_FlgL"/>
</dbReference>
<comment type="caution">
    <text evidence="7">The sequence shown here is derived from an EMBL/GenBank/DDBJ whole genome shotgun (WGS) entry which is preliminary data.</text>
</comment>
<proteinExistence type="inferred from homology"/>
<feature type="domain" description="Flagellin N-terminal" evidence="5">
    <location>
        <begin position="14"/>
        <end position="140"/>
    </location>
</feature>
<dbReference type="InterPro" id="IPR046358">
    <property type="entry name" value="Flagellin_C"/>
</dbReference>
<dbReference type="Pfam" id="PF00669">
    <property type="entry name" value="Flagellin_N"/>
    <property type="match status" value="1"/>
</dbReference>
<dbReference type="AlphaFoldDB" id="A0A7W7HSD2"/>
<dbReference type="GO" id="GO:0005198">
    <property type="term" value="F:structural molecule activity"/>
    <property type="evidence" value="ECO:0007669"/>
    <property type="project" value="InterPro"/>
</dbReference>
<dbReference type="EMBL" id="JACHNH010000001">
    <property type="protein sequence ID" value="MBB4759671.1"/>
    <property type="molecule type" value="Genomic_DNA"/>
</dbReference>